<keyword evidence="2" id="KW-0813">Transport</keyword>
<dbReference type="OrthoDB" id="446368at2759"/>
<dbReference type="Pfam" id="PF07690">
    <property type="entry name" value="MFS_1"/>
    <property type="match status" value="1"/>
</dbReference>
<feature type="domain" description="Major facilitator superfamily (MFS) profile" evidence="8">
    <location>
        <begin position="56"/>
        <end position="449"/>
    </location>
</feature>
<feature type="transmembrane region" description="Helical" evidence="7">
    <location>
        <begin position="394"/>
        <end position="413"/>
    </location>
</feature>
<dbReference type="Gene3D" id="1.20.1250.20">
    <property type="entry name" value="MFS general substrate transporter like domains"/>
    <property type="match status" value="2"/>
</dbReference>
<keyword evidence="4 7" id="KW-1133">Transmembrane helix</keyword>
<dbReference type="InterPro" id="IPR036259">
    <property type="entry name" value="MFS_trans_sf"/>
</dbReference>
<reference evidence="9 10" key="1">
    <citation type="journal article" date="2017" name="PLoS Biol.">
        <title>The sea cucumber genome provides insights into morphological evolution and visceral regeneration.</title>
        <authorList>
            <person name="Zhang X."/>
            <person name="Sun L."/>
            <person name="Yuan J."/>
            <person name="Sun Y."/>
            <person name="Gao Y."/>
            <person name="Zhang L."/>
            <person name="Li S."/>
            <person name="Dai H."/>
            <person name="Hamel J.F."/>
            <person name="Liu C."/>
            <person name="Yu Y."/>
            <person name="Liu S."/>
            <person name="Lin W."/>
            <person name="Guo K."/>
            <person name="Jin S."/>
            <person name="Xu P."/>
            <person name="Storey K.B."/>
            <person name="Huan P."/>
            <person name="Zhang T."/>
            <person name="Zhou Y."/>
            <person name="Zhang J."/>
            <person name="Lin C."/>
            <person name="Li X."/>
            <person name="Xing L."/>
            <person name="Huo D."/>
            <person name="Sun M."/>
            <person name="Wang L."/>
            <person name="Mercier A."/>
            <person name="Li F."/>
            <person name="Yang H."/>
            <person name="Xiang J."/>
        </authorList>
    </citation>
    <scope>NUCLEOTIDE SEQUENCE [LARGE SCALE GENOMIC DNA]</scope>
    <source>
        <strain evidence="9">Shaxun</strain>
        <tissue evidence="9">Muscle</tissue>
    </source>
</reference>
<dbReference type="EMBL" id="MRZV01000121">
    <property type="protein sequence ID" value="PIK58154.1"/>
    <property type="molecule type" value="Genomic_DNA"/>
</dbReference>
<name>A0A2G8LD21_STIJA</name>
<feature type="transmembrane region" description="Helical" evidence="7">
    <location>
        <begin position="90"/>
        <end position="109"/>
    </location>
</feature>
<feature type="transmembrane region" description="Helical" evidence="7">
    <location>
        <begin position="121"/>
        <end position="137"/>
    </location>
</feature>
<proteinExistence type="predicted"/>
<accession>A0A2G8LD21</accession>
<feature type="transmembrane region" description="Helical" evidence="7">
    <location>
        <begin position="149"/>
        <end position="175"/>
    </location>
</feature>
<feature type="transmembrane region" description="Helical" evidence="7">
    <location>
        <begin position="187"/>
        <end position="209"/>
    </location>
</feature>
<feature type="region of interest" description="Disordered" evidence="6">
    <location>
        <begin position="1"/>
        <end position="45"/>
    </location>
</feature>
<dbReference type="InterPro" id="IPR020846">
    <property type="entry name" value="MFS_dom"/>
</dbReference>
<evidence type="ECO:0000256" key="7">
    <source>
        <dbReference type="SAM" id="Phobius"/>
    </source>
</evidence>
<keyword evidence="5 7" id="KW-0472">Membrane</keyword>
<dbReference type="InterPro" id="IPR050930">
    <property type="entry name" value="MFS_Vesicular_Transporter"/>
</dbReference>
<feature type="compositionally biased region" description="Basic and acidic residues" evidence="6">
    <location>
        <begin position="1"/>
        <end position="16"/>
    </location>
</feature>
<protein>
    <submittedName>
        <fullName evidence="9">Putative MFS-type transporter SLC18B1</fullName>
    </submittedName>
</protein>
<dbReference type="GO" id="GO:0022857">
    <property type="term" value="F:transmembrane transporter activity"/>
    <property type="evidence" value="ECO:0007669"/>
    <property type="project" value="InterPro"/>
</dbReference>
<dbReference type="STRING" id="307972.A0A2G8LD21"/>
<gene>
    <name evidence="9" type="ORF">BSL78_04954</name>
</gene>
<keyword evidence="3 7" id="KW-0812">Transmembrane</keyword>
<evidence type="ECO:0000256" key="4">
    <source>
        <dbReference type="ARBA" id="ARBA00022989"/>
    </source>
</evidence>
<dbReference type="Proteomes" id="UP000230750">
    <property type="component" value="Unassembled WGS sequence"/>
</dbReference>
<feature type="transmembrane region" description="Helical" evidence="7">
    <location>
        <begin position="54"/>
        <end position="78"/>
    </location>
</feature>
<dbReference type="InterPro" id="IPR011701">
    <property type="entry name" value="MFS"/>
</dbReference>
<feature type="transmembrane region" description="Helical" evidence="7">
    <location>
        <begin position="354"/>
        <end position="373"/>
    </location>
</feature>
<comment type="subcellular location">
    <subcellularLocation>
        <location evidence="1">Membrane</location>
        <topology evidence="1">Multi-pass membrane protein</topology>
    </subcellularLocation>
</comment>
<evidence type="ECO:0000256" key="1">
    <source>
        <dbReference type="ARBA" id="ARBA00004141"/>
    </source>
</evidence>
<evidence type="ECO:0000256" key="3">
    <source>
        <dbReference type="ARBA" id="ARBA00022692"/>
    </source>
</evidence>
<dbReference type="AlphaFoldDB" id="A0A2G8LD21"/>
<comment type="caution">
    <text evidence="9">The sequence shown here is derived from an EMBL/GenBank/DDBJ whole genome shotgun (WGS) entry which is preliminary data.</text>
</comment>
<feature type="transmembrane region" description="Helical" evidence="7">
    <location>
        <begin position="215"/>
        <end position="236"/>
    </location>
</feature>
<feature type="transmembrane region" description="Helical" evidence="7">
    <location>
        <begin position="323"/>
        <end position="342"/>
    </location>
</feature>
<feature type="compositionally biased region" description="Basic and acidic residues" evidence="6">
    <location>
        <begin position="31"/>
        <end position="45"/>
    </location>
</feature>
<dbReference type="PROSITE" id="PS50850">
    <property type="entry name" value="MFS"/>
    <property type="match status" value="1"/>
</dbReference>
<dbReference type="PANTHER" id="PTHR23506">
    <property type="entry name" value="GH10249P"/>
    <property type="match status" value="1"/>
</dbReference>
<evidence type="ECO:0000313" key="9">
    <source>
        <dbReference type="EMBL" id="PIK58154.1"/>
    </source>
</evidence>
<feature type="transmembrane region" description="Helical" evidence="7">
    <location>
        <begin position="425"/>
        <end position="447"/>
    </location>
</feature>
<dbReference type="GO" id="GO:0016020">
    <property type="term" value="C:membrane"/>
    <property type="evidence" value="ECO:0007669"/>
    <property type="project" value="UniProtKB-SubCell"/>
</dbReference>
<evidence type="ECO:0000256" key="2">
    <source>
        <dbReference type="ARBA" id="ARBA00022448"/>
    </source>
</evidence>
<evidence type="ECO:0000259" key="8">
    <source>
        <dbReference type="PROSITE" id="PS50850"/>
    </source>
</evidence>
<keyword evidence="10" id="KW-1185">Reference proteome</keyword>
<evidence type="ECO:0000256" key="6">
    <source>
        <dbReference type="SAM" id="MobiDB-lite"/>
    </source>
</evidence>
<evidence type="ECO:0000313" key="10">
    <source>
        <dbReference type="Proteomes" id="UP000230750"/>
    </source>
</evidence>
<dbReference type="PANTHER" id="PTHR23506:SF26">
    <property type="entry name" value="MFS-TYPE TRANSPORTER SLC18B1"/>
    <property type="match status" value="1"/>
</dbReference>
<evidence type="ECO:0000256" key="5">
    <source>
        <dbReference type="ARBA" id="ARBA00023136"/>
    </source>
</evidence>
<sequence>MLGSEDHHDSSIHFQDETEPLLNGHANGHSKKTETNQDEPQKNDNKPFLTRRQLLTLLSLGITSTLQNASFAILTPFFPVEASKKGTKQWQIGLIFGIYSLISFVISPLCGKILPRVGGKFMFLSGLWISAGCNMLFGALDRLQSGPQFIYFCFLLRCVGAVGSAACGTASFALITNCFPNNIAQMLAWMETFSGLGVMIGPFIGGVFYQIGGYQLPFLVLGGACMVCVPINIFLLPSQRDVSSEMGSMRQLFTIPTVWPICIAIMMVPAGLGFFDATIALHAQQFDVTPVTIGMMFLLTGGIYACLSPLWGYLADKKKYTRLMIEIGFIFIATSYLFIGPSPLLKMKSSLTNIWIGLVILGVGLGSGLVPTFQDVMMSARKYGMPDTMATHSVTSGLFNSMFALGSFIGPTFGSLMVQQIGFEWSVTVFALAAVIVTILVLVMDLCEKNCGRSGKSSKVIFSIVEDDRESFLPASAGIQDKPDQA</sequence>
<feature type="transmembrane region" description="Helical" evidence="7">
    <location>
        <begin position="257"/>
        <end position="281"/>
    </location>
</feature>
<feature type="transmembrane region" description="Helical" evidence="7">
    <location>
        <begin position="293"/>
        <end position="311"/>
    </location>
</feature>
<organism evidence="9 10">
    <name type="scientific">Stichopus japonicus</name>
    <name type="common">Sea cucumber</name>
    <dbReference type="NCBI Taxonomy" id="307972"/>
    <lineage>
        <taxon>Eukaryota</taxon>
        <taxon>Metazoa</taxon>
        <taxon>Echinodermata</taxon>
        <taxon>Eleutherozoa</taxon>
        <taxon>Echinozoa</taxon>
        <taxon>Holothuroidea</taxon>
        <taxon>Aspidochirotacea</taxon>
        <taxon>Aspidochirotida</taxon>
        <taxon>Stichopodidae</taxon>
        <taxon>Apostichopus</taxon>
    </lineage>
</organism>
<dbReference type="SUPFAM" id="SSF103473">
    <property type="entry name" value="MFS general substrate transporter"/>
    <property type="match status" value="1"/>
</dbReference>